<name>A0AAV4U9W5_9ARAC</name>
<sequence>MRHTRSMWTAWPIEVGDTCLVVPDAREKWESGRIRNACAIIEGRSTLALGTQRSLCSDLLSIPTVGLRIRHSVYKRTETSAIRKLKALPPTNSRVIGPFITLH</sequence>
<proteinExistence type="predicted"/>
<organism evidence="1 2">
    <name type="scientific">Caerostris darwini</name>
    <dbReference type="NCBI Taxonomy" id="1538125"/>
    <lineage>
        <taxon>Eukaryota</taxon>
        <taxon>Metazoa</taxon>
        <taxon>Ecdysozoa</taxon>
        <taxon>Arthropoda</taxon>
        <taxon>Chelicerata</taxon>
        <taxon>Arachnida</taxon>
        <taxon>Araneae</taxon>
        <taxon>Araneomorphae</taxon>
        <taxon>Entelegynae</taxon>
        <taxon>Araneoidea</taxon>
        <taxon>Araneidae</taxon>
        <taxon>Caerostris</taxon>
    </lineage>
</organism>
<protein>
    <submittedName>
        <fullName evidence="1">Uncharacterized protein</fullName>
    </submittedName>
</protein>
<dbReference type="AlphaFoldDB" id="A0AAV4U9W5"/>
<comment type="caution">
    <text evidence="1">The sequence shown here is derived from an EMBL/GenBank/DDBJ whole genome shotgun (WGS) entry which is preliminary data.</text>
</comment>
<accession>A0AAV4U9W5</accession>
<dbReference type="EMBL" id="BPLQ01010945">
    <property type="protein sequence ID" value="GIY54565.1"/>
    <property type="molecule type" value="Genomic_DNA"/>
</dbReference>
<gene>
    <name evidence="1" type="ORF">CDAR_115261</name>
</gene>
<evidence type="ECO:0000313" key="1">
    <source>
        <dbReference type="EMBL" id="GIY54565.1"/>
    </source>
</evidence>
<dbReference type="Proteomes" id="UP001054837">
    <property type="component" value="Unassembled WGS sequence"/>
</dbReference>
<evidence type="ECO:0000313" key="2">
    <source>
        <dbReference type="Proteomes" id="UP001054837"/>
    </source>
</evidence>
<reference evidence="1 2" key="1">
    <citation type="submission" date="2021-06" db="EMBL/GenBank/DDBJ databases">
        <title>Caerostris darwini draft genome.</title>
        <authorList>
            <person name="Kono N."/>
            <person name="Arakawa K."/>
        </authorList>
    </citation>
    <scope>NUCLEOTIDE SEQUENCE [LARGE SCALE GENOMIC DNA]</scope>
</reference>
<keyword evidence="2" id="KW-1185">Reference proteome</keyword>